<dbReference type="SUPFAM" id="SSF54523">
    <property type="entry name" value="Pili subunits"/>
    <property type="match status" value="1"/>
</dbReference>
<evidence type="ECO:0000313" key="2">
    <source>
        <dbReference type="EMBL" id="KKR78295.1"/>
    </source>
</evidence>
<name>A0A0G0W1X7_9BACT</name>
<dbReference type="EMBL" id="LBZV01000001">
    <property type="protein sequence ID" value="KKR78295.1"/>
    <property type="molecule type" value="Genomic_DNA"/>
</dbReference>
<evidence type="ECO:0008006" key="4">
    <source>
        <dbReference type="Google" id="ProtNLM"/>
    </source>
</evidence>
<reference evidence="2 3" key="1">
    <citation type="journal article" date="2015" name="Nature">
        <title>rRNA introns, odd ribosomes, and small enigmatic genomes across a large radiation of phyla.</title>
        <authorList>
            <person name="Brown C.T."/>
            <person name="Hug L.A."/>
            <person name="Thomas B.C."/>
            <person name="Sharon I."/>
            <person name="Castelle C.J."/>
            <person name="Singh A."/>
            <person name="Wilkins M.J."/>
            <person name="Williams K.H."/>
            <person name="Banfield J.F."/>
        </authorList>
    </citation>
    <scope>NUCLEOTIDE SEQUENCE [LARGE SCALE GENOMIC DNA]</scope>
</reference>
<dbReference type="STRING" id="1618408.UU23_C0001G0059"/>
<keyword evidence="1" id="KW-0812">Transmembrane</keyword>
<protein>
    <recommendedName>
        <fullName evidence="4">Prepilin-type N-terminal cleavage/methylation domain-containing protein</fullName>
    </recommendedName>
</protein>
<dbReference type="InterPro" id="IPR045584">
    <property type="entry name" value="Pilin-like"/>
</dbReference>
<evidence type="ECO:0000256" key="1">
    <source>
        <dbReference type="SAM" id="Phobius"/>
    </source>
</evidence>
<proteinExistence type="predicted"/>
<dbReference type="InterPro" id="IPR012902">
    <property type="entry name" value="N_methyl_site"/>
</dbReference>
<dbReference type="NCBIfam" id="TIGR02532">
    <property type="entry name" value="IV_pilin_GFxxxE"/>
    <property type="match status" value="1"/>
</dbReference>
<organism evidence="2 3">
    <name type="scientific">Candidatus Curtissbacteria bacterium GW2011_GWA1_40_9</name>
    <dbReference type="NCBI Taxonomy" id="1618408"/>
    <lineage>
        <taxon>Bacteria</taxon>
        <taxon>Candidatus Curtissiibacteriota</taxon>
    </lineage>
</organism>
<comment type="caution">
    <text evidence="2">The sequence shown here is derived from an EMBL/GenBank/DDBJ whole genome shotgun (WGS) entry which is preliminary data.</text>
</comment>
<dbReference type="Gene3D" id="3.30.700.10">
    <property type="entry name" value="Glycoprotein, Type 4 Pilin"/>
    <property type="match status" value="1"/>
</dbReference>
<dbReference type="AlphaFoldDB" id="A0A0G0W1X7"/>
<feature type="transmembrane region" description="Helical" evidence="1">
    <location>
        <begin position="44"/>
        <end position="65"/>
    </location>
</feature>
<dbReference type="Proteomes" id="UP000034292">
    <property type="component" value="Unassembled WGS sequence"/>
</dbReference>
<evidence type="ECO:0000313" key="3">
    <source>
        <dbReference type="Proteomes" id="UP000034292"/>
    </source>
</evidence>
<accession>A0A0G0W1X7</accession>
<keyword evidence="1" id="KW-1133">Transmembrane helix</keyword>
<sequence length="247" mass="26723">MTTNLPEFNKKLETGNRKQKIGFQSLRFPVYCLKLSPAFSLIELMVVISLFTLVAVVVSVSYIGFQGREEVKSAALQVKNDLRFAQNKALTGDKVTNSPSPAGCQTTTATVTAADVLVGWYVKFDRTSGNNTSYQIVGDCFSGGYEKKFGAITYRLPSDVVISTITVGGVGVDVANVLFRPLDLGVSFHDFNATTTTLPNDVDFIDNILGSLVHKISGSEVVISLQSSGGTYNIKVNQFGNIEEVKI</sequence>
<gene>
    <name evidence="2" type="ORF">UU23_C0001G0059</name>
</gene>
<keyword evidence="1" id="KW-0472">Membrane</keyword>